<dbReference type="eggNOG" id="COG3707">
    <property type="taxonomic scope" value="Bacteria"/>
</dbReference>
<dbReference type="InterPro" id="IPR005561">
    <property type="entry name" value="ANTAR"/>
</dbReference>
<dbReference type="Gene3D" id="1.10.10.10">
    <property type="entry name" value="Winged helix-like DNA-binding domain superfamily/Winged helix DNA-binding domain"/>
    <property type="match status" value="1"/>
</dbReference>
<proteinExistence type="predicted"/>
<dbReference type="Pfam" id="PF21332">
    <property type="entry name" value="AmiR_N"/>
    <property type="match status" value="1"/>
</dbReference>
<sequence>MSGDLIDGLRDLNVLVVQPHDGSTEELLKQIGRIGCNATAVWPFPQSIPDGTDMIFMEITHPLDANAVRLLGVESVDAPTVVGIIAYENPSVLKGIIDLKIDTVLAKPIRPFGVLSHMLMARSVCLARRRDEEELQKLRRKIQAIQKIADAKFILMRHHSINETEAYKIIRSQAMAKRTSTLEIAQSVINAESILSGMAPHDLTARMQSQTDED</sequence>
<dbReference type="Gene3D" id="3.40.50.2300">
    <property type="match status" value="1"/>
</dbReference>
<dbReference type="EMBL" id="AATP01000011">
    <property type="protein sequence ID" value="EAU39851.1"/>
    <property type="molecule type" value="Genomic_DNA"/>
</dbReference>
<dbReference type="SUPFAM" id="SSF52172">
    <property type="entry name" value="CheY-like"/>
    <property type="match status" value="1"/>
</dbReference>
<evidence type="ECO:0000259" key="1">
    <source>
        <dbReference type="PROSITE" id="PS50921"/>
    </source>
</evidence>
<accession>Q0FY91</accession>
<dbReference type="HOGENOM" id="CLU_108803_1_0_5"/>
<organism evidence="2 3">
    <name type="scientific">Fulvimarina pelagi HTCC2506</name>
    <dbReference type="NCBI Taxonomy" id="314231"/>
    <lineage>
        <taxon>Bacteria</taxon>
        <taxon>Pseudomonadati</taxon>
        <taxon>Pseudomonadota</taxon>
        <taxon>Alphaproteobacteria</taxon>
        <taxon>Hyphomicrobiales</taxon>
        <taxon>Aurantimonadaceae</taxon>
        <taxon>Fulvimarina</taxon>
    </lineage>
</organism>
<feature type="domain" description="ANTAR" evidence="1">
    <location>
        <begin position="128"/>
        <end position="189"/>
    </location>
</feature>
<dbReference type="PIRSF" id="PIRSF036382">
    <property type="entry name" value="RR_antiterm"/>
    <property type="match status" value="1"/>
</dbReference>
<dbReference type="InterPro" id="IPR008327">
    <property type="entry name" value="Sig_transdc_resp-reg_antiterm"/>
</dbReference>
<dbReference type="GO" id="GO:0003723">
    <property type="term" value="F:RNA binding"/>
    <property type="evidence" value="ECO:0007669"/>
    <property type="project" value="InterPro"/>
</dbReference>
<name>Q0FY91_9HYPH</name>
<reference evidence="2 3" key="1">
    <citation type="journal article" date="2010" name="J. Bacteriol.">
        <title>Genome sequence of Fulvimarina pelagi HTCC2506T, a Mn(II)-oxidizing alphaproteobacterium possessing an aerobic anoxygenic photosynthetic gene cluster and Xanthorhodopsin.</title>
        <authorList>
            <person name="Kang I."/>
            <person name="Oh H.M."/>
            <person name="Lim S.I."/>
            <person name="Ferriera S."/>
            <person name="Giovannoni S.J."/>
            <person name="Cho J.C."/>
        </authorList>
    </citation>
    <scope>NUCLEOTIDE SEQUENCE [LARGE SCALE GENOMIC DNA]</scope>
    <source>
        <strain evidence="2 3">HTCC2506</strain>
    </source>
</reference>
<gene>
    <name evidence="2" type="ORF">FP2506_17284</name>
</gene>
<evidence type="ECO:0000313" key="3">
    <source>
        <dbReference type="Proteomes" id="UP000004310"/>
    </source>
</evidence>
<evidence type="ECO:0000313" key="2">
    <source>
        <dbReference type="EMBL" id="EAU39851.1"/>
    </source>
</evidence>
<dbReference type="InterPro" id="IPR011006">
    <property type="entry name" value="CheY-like_superfamily"/>
</dbReference>
<dbReference type="PROSITE" id="PS50921">
    <property type="entry name" value="ANTAR"/>
    <property type="match status" value="1"/>
</dbReference>
<keyword evidence="3" id="KW-1185">Reference proteome</keyword>
<dbReference type="Proteomes" id="UP000004310">
    <property type="component" value="Unassembled WGS sequence"/>
</dbReference>
<dbReference type="InterPro" id="IPR049021">
    <property type="entry name" value="AmiR_N"/>
</dbReference>
<protein>
    <submittedName>
        <fullName evidence="2">Two component response regulator</fullName>
    </submittedName>
</protein>
<dbReference type="AlphaFoldDB" id="Q0FY91"/>
<dbReference type="SMART" id="SM01012">
    <property type="entry name" value="ANTAR"/>
    <property type="match status" value="1"/>
</dbReference>
<dbReference type="STRING" id="217511.GCA_001463845_01757"/>
<dbReference type="RefSeq" id="WP_007068571.1">
    <property type="nucleotide sequence ID" value="NZ_DS022272.1"/>
</dbReference>
<dbReference type="Pfam" id="PF03861">
    <property type="entry name" value="ANTAR"/>
    <property type="match status" value="1"/>
</dbReference>
<comment type="caution">
    <text evidence="2">The sequence shown here is derived from an EMBL/GenBank/DDBJ whole genome shotgun (WGS) entry which is preliminary data.</text>
</comment>
<dbReference type="InterPro" id="IPR036388">
    <property type="entry name" value="WH-like_DNA-bd_sf"/>
</dbReference>